<protein>
    <submittedName>
        <fullName evidence="2">Uncharacterized protein</fullName>
    </submittedName>
</protein>
<keyword evidence="3" id="KW-1185">Reference proteome</keyword>
<sequence length="211" mass="23676">MDAALPLLGATNAWITPPVAISVTALIFTLASFWWMQVRRGRLRVETGHVFSGAITNNKIVLDIPLVFHNPAPASLVVADIKLRLSGGAGGENSPDHKGLPKRMFWIAFHGSVYPESDKHRQYAMPFAVEGRKSVERVIEFQWDTPETQLKDGPYAATVEVLVLPQRWGRRRWRTTCTLALRTDLWSGNRNALIPRTNDPEFYEAIKDVTG</sequence>
<comment type="caution">
    <text evidence="2">The sequence shown here is derived from an EMBL/GenBank/DDBJ whole genome shotgun (WGS) entry which is preliminary data.</text>
</comment>
<keyword evidence="1" id="KW-1133">Transmembrane helix</keyword>
<keyword evidence="1" id="KW-0812">Transmembrane</keyword>
<dbReference type="RefSeq" id="WP_192765277.1">
    <property type="nucleotide sequence ID" value="NZ_JADBEB010000001.1"/>
</dbReference>
<evidence type="ECO:0000256" key="1">
    <source>
        <dbReference type="SAM" id="Phobius"/>
    </source>
</evidence>
<feature type="transmembrane region" description="Helical" evidence="1">
    <location>
        <begin position="15"/>
        <end position="36"/>
    </location>
</feature>
<accession>A0A927LZ13</accession>
<reference evidence="2" key="1">
    <citation type="submission" date="2020-10" db="EMBL/GenBank/DDBJ databases">
        <title>Sequencing the genomes of 1000 actinobacteria strains.</title>
        <authorList>
            <person name="Klenk H.-P."/>
        </authorList>
    </citation>
    <scope>NUCLEOTIDE SEQUENCE</scope>
    <source>
        <strain evidence="2">DSM 46832</strain>
    </source>
</reference>
<dbReference type="AlphaFoldDB" id="A0A927LZ13"/>
<dbReference type="EMBL" id="JADBEB010000001">
    <property type="protein sequence ID" value="MBE1485004.1"/>
    <property type="molecule type" value="Genomic_DNA"/>
</dbReference>
<keyword evidence="1" id="KW-0472">Membrane</keyword>
<gene>
    <name evidence="2" type="ORF">H4W31_000642</name>
</gene>
<name>A0A927LZ13_9ACTN</name>
<dbReference type="Proteomes" id="UP000649753">
    <property type="component" value="Unassembled WGS sequence"/>
</dbReference>
<proteinExistence type="predicted"/>
<evidence type="ECO:0000313" key="2">
    <source>
        <dbReference type="EMBL" id="MBE1485004.1"/>
    </source>
</evidence>
<organism evidence="2 3">
    <name type="scientific">Plantactinospora soyae</name>
    <dbReference type="NCBI Taxonomy" id="1544732"/>
    <lineage>
        <taxon>Bacteria</taxon>
        <taxon>Bacillati</taxon>
        <taxon>Actinomycetota</taxon>
        <taxon>Actinomycetes</taxon>
        <taxon>Micromonosporales</taxon>
        <taxon>Micromonosporaceae</taxon>
        <taxon>Plantactinospora</taxon>
    </lineage>
</organism>
<evidence type="ECO:0000313" key="3">
    <source>
        <dbReference type="Proteomes" id="UP000649753"/>
    </source>
</evidence>